<comment type="caution">
    <text evidence="1">The sequence shown here is derived from an EMBL/GenBank/DDBJ whole genome shotgun (WGS) entry which is preliminary data.</text>
</comment>
<dbReference type="EMBL" id="BPNI01000055">
    <property type="protein sequence ID" value="GJA41907.1"/>
    <property type="molecule type" value="Genomic_DNA"/>
</dbReference>
<name>A0AAV4YQ29_AERCA</name>
<dbReference type="InterPro" id="IPR017744">
    <property type="entry name" value="BcsG"/>
</dbReference>
<evidence type="ECO:0000313" key="1">
    <source>
        <dbReference type="EMBL" id="GJA41907.1"/>
    </source>
</evidence>
<gene>
    <name evidence="1" type="ORF">KAM343_27030</name>
</gene>
<evidence type="ECO:0000313" key="2">
    <source>
        <dbReference type="Proteomes" id="UP000886939"/>
    </source>
</evidence>
<sequence length="64" mass="7076">MVSELVSRLVGRDVFGSEAIDWDALLGDLPQTPSVSENQGSVVIEYQGKYHIKLGQGDWVPYPQ</sequence>
<dbReference type="AlphaFoldDB" id="A0AAV4YQ29"/>
<organism evidence="1 2">
    <name type="scientific">Aeromonas caviae</name>
    <name type="common">Aeromonas punctata</name>
    <dbReference type="NCBI Taxonomy" id="648"/>
    <lineage>
        <taxon>Bacteria</taxon>
        <taxon>Pseudomonadati</taxon>
        <taxon>Pseudomonadota</taxon>
        <taxon>Gammaproteobacteria</taxon>
        <taxon>Aeromonadales</taxon>
        <taxon>Aeromonadaceae</taxon>
        <taxon>Aeromonas</taxon>
    </lineage>
</organism>
<dbReference type="Pfam" id="PF11658">
    <property type="entry name" value="CBP_BcsG"/>
    <property type="match status" value="1"/>
</dbReference>
<dbReference type="Proteomes" id="UP000886939">
    <property type="component" value="Unassembled WGS sequence"/>
</dbReference>
<accession>A0AAV4YQ29</accession>
<reference evidence="1" key="1">
    <citation type="submission" date="2021-07" db="EMBL/GenBank/DDBJ databases">
        <title>Draft genome sequence of carbapenem-resistant Aeromonas spp. in Japan.</title>
        <authorList>
            <person name="Maehana S."/>
            <person name="Suzuki M."/>
            <person name="Kitasato H."/>
        </authorList>
    </citation>
    <scope>NUCLEOTIDE SEQUENCE</scope>
    <source>
        <strain evidence="1">KAM343</strain>
    </source>
</reference>
<proteinExistence type="predicted"/>
<protein>
    <submittedName>
        <fullName evidence="1">Uncharacterized protein</fullName>
    </submittedName>
</protein>